<name>A0ACB8UKC5_9APHY</name>
<organism evidence="1 2">
    <name type="scientific">Irpex rosettiformis</name>
    <dbReference type="NCBI Taxonomy" id="378272"/>
    <lineage>
        <taxon>Eukaryota</taxon>
        <taxon>Fungi</taxon>
        <taxon>Dikarya</taxon>
        <taxon>Basidiomycota</taxon>
        <taxon>Agaricomycotina</taxon>
        <taxon>Agaricomycetes</taxon>
        <taxon>Polyporales</taxon>
        <taxon>Irpicaceae</taxon>
        <taxon>Irpex</taxon>
    </lineage>
</organism>
<sequence length="364" mass="40970">MNLHCTRVLLGRQTATIFRQHASLANSSRRRTLDFAHLCRTYATHKDQPISKQSPLLTHTLDQQRAGVRQRDSVGPFQLGLIPPTPKDGASQKKWSELSTGGKVVRSTARMSNLFVILFGAGFTAVLVYALTSELFSKNSATVLYGQACELIKSSPNVTQYFRGPLVFHNNPPSALRPRHRNDRVTSQSGRDTYGRETLLLNFYVEAKRRSGNTIAYEDQTWWESASEWTSQRLATVSDTTPEQAWESTKEFANEKWERAKRLFRFLNGDPVPATRPSAPAPTPEVKEVKEESGWKSSFTGLFSGLRGASREVGESLSDSDNDEGYTEGEVQAMLVMLILFLQNDNRQFEFRYLRIDVPGEPVS</sequence>
<dbReference type="Proteomes" id="UP001055072">
    <property type="component" value="Unassembled WGS sequence"/>
</dbReference>
<reference evidence="1" key="1">
    <citation type="journal article" date="2021" name="Environ. Microbiol.">
        <title>Gene family expansions and transcriptome signatures uncover fungal adaptations to wood decay.</title>
        <authorList>
            <person name="Hage H."/>
            <person name="Miyauchi S."/>
            <person name="Viragh M."/>
            <person name="Drula E."/>
            <person name="Min B."/>
            <person name="Chaduli D."/>
            <person name="Navarro D."/>
            <person name="Favel A."/>
            <person name="Norest M."/>
            <person name="Lesage-Meessen L."/>
            <person name="Balint B."/>
            <person name="Merenyi Z."/>
            <person name="de Eugenio L."/>
            <person name="Morin E."/>
            <person name="Martinez A.T."/>
            <person name="Baldrian P."/>
            <person name="Stursova M."/>
            <person name="Martinez M.J."/>
            <person name="Novotny C."/>
            <person name="Magnuson J.K."/>
            <person name="Spatafora J.W."/>
            <person name="Maurice S."/>
            <person name="Pangilinan J."/>
            <person name="Andreopoulos W."/>
            <person name="LaButti K."/>
            <person name="Hundley H."/>
            <person name="Na H."/>
            <person name="Kuo A."/>
            <person name="Barry K."/>
            <person name="Lipzen A."/>
            <person name="Henrissat B."/>
            <person name="Riley R."/>
            <person name="Ahrendt S."/>
            <person name="Nagy L.G."/>
            <person name="Grigoriev I.V."/>
            <person name="Martin F."/>
            <person name="Rosso M.N."/>
        </authorList>
    </citation>
    <scope>NUCLEOTIDE SEQUENCE</scope>
    <source>
        <strain evidence="1">CBS 384.51</strain>
    </source>
</reference>
<evidence type="ECO:0000313" key="1">
    <source>
        <dbReference type="EMBL" id="KAI0094562.1"/>
    </source>
</evidence>
<evidence type="ECO:0000313" key="2">
    <source>
        <dbReference type="Proteomes" id="UP001055072"/>
    </source>
</evidence>
<keyword evidence="2" id="KW-1185">Reference proteome</keyword>
<gene>
    <name evidence="1" type="ORF">BDY19DRAFT_982013</name>
</gene>
<accession>A0ACB8UKC5</accession>
<protein>
    <submittedName>
        <fullName evidence="1">TIM21-domain-containing protein</fullName>
    </submittedName>
</protein>
<proteinExistence type="predicted"/>
<dbReference type="EMBL" id="MU274900">
    <property type="protein sequence ID" value="KAI0094562.1"/>
    <property type="molecule type" value="Genomic_DNA"/>
</dbReference>
<comment type="caution">
    <text evidence="1">The sequence shown here is derived from an EMBL/GenBank/DDBJ whole genome shotgun (WGS) entry which is preliminary data.</text>
</comment>